<dbReference type="AlphaFoldDB" id="A0A7N0UD60"/>
<keyword evidence="11" id="KW-1185">Reference proteome</keyword>
<comment type="catalytic activity">
    <reaction evidence="1 7">
        <text>Hydrolysis of terminal, non-reducing alpha-D-galactose residues in alpha-D-galactosides, including galactose oligosaccharides, galactomannans and galactolipids.</text>
        <dbReference type="EC" id="3.2.1.22"/>
    </reaction>
</comment>
<dbReference type="InterPro" id="IPR013780">
    <property type="entry name" value="Glyco_hydro_b"/>
</dbReference>
<reference evidence="10" key="1">
    <citation type="submission" date="2021-01" db="UniProtKB">
        <authorList>
            <consortium name="EnsemblPlants"/>
        </authorList>
    </citation>
    <scope>IDENTIFICATION</scope>
</reference>
<feature type="chain" id="PRO_5029446088" description="Alpha-galactosidase" evidence="8">
    <location>
        <begin position="23"/>
        <end position="649"/>
    </location>
</feature>
<feature type="domain" description="Alpha galactosidase C-terminal" evidence="9">
    <location>
        <begin position="568"/>
        <end position="646"/>
    </location>
</feature>
<dbReference type="InterPro" id="IPR041233">
    <property type="entry name" value="Melibiase_C"/>
</dbReference>
<dbReference type="GO" id="GO:0005975">
    <property type="term" value="P:carbohydrate metabolic process"/>
    <property type="evidence" value="ECO:0007669"/>
    <property type="project" value="InterPro"/>
</dbReference>
<dbReference type="SUPFAM" id="SSF51445">
    <property type="entry name" value="(Trans)glycosidases"/>
    <property type="match status" value="1"/>
</dbReference>
<dbReference type="CDD" id="cd14792">
    <property type="entry name" value="GH27"/>
    <property type="match status" value="1"/>
</dbReference>
<dbReference type="SUPFAM" id="SSF50370">
    <property type="entry name" value="Ricin B-like lectins"/>
    <property type="match status" value="1"/>
</dbReference>
<evidence type="ECO:0000256" key="3">
    <source>
        <dbReference type="ARBA" id="ARBA00012755"/>
    </source>
</evidence>
<evidence type="ECO:0000256" key="1">
    <source>
        <dbReference type="ARBA" id="ARBA00001255"/>
    </source>
</evidence>
<evidence type="ECO:0000256" key="5">
    <source>
        <dbReference type="ARBA" id="ARBA00022801"/>
    </source>
</evidence>
<organism evidence="10 11">
    <name type="scientific">Kalanchoe fedtschenkoi</name>
    <name type="common">Lavender scallops</name>
    <name type="synonym">South American air plant</name>
    <dbReference type="NCBI Taxonomy" id="63787"/>
    <lineage>
        <taxon>Eukaryota</taxon>
        <taxon>Viridiplantae</taxon>
        <taxon>Streptophyta</taxon>
        <taxon>Embryophyta</taxon>
        <taxon>Tracheophyta</taxon>
        <taxon>Spermatophyta</taxon>
        <taxon>Magnoliopsida</taxon>
        <taxon>eudicotyledons</taxon>
        <taxon>Gunneridae</taxon>
        <taxon>Pentapetalae</taxon>
        <taxon>Saxifragales</taxon>
        <taxon>Crassulaceae</taxon>
        <taxon>Kalanchoe</taxon>
    </lineage>
</organism>
<evidence type="ECO:0000256" key="6">
    <source>
        <dbReference type="ARBA" id="ARBA00023295"/>
    </source>
</evidence>
<dbReference type="Gramene" id="Kaladp0059s0107.1.v1.1">
    <property type="protein sequence ID" value="Kaladp0059s0107.1.v1.1"/>
    <property type="gene ID" value="Kaladp0059s0107.v1.1"/>
</dbReference>
<keyword evidence="5 7" id="KW-0378">Hydrolase</keyword>
<dbReference type="InterPro" id="IPR017853">
    <property type="entry name" value="GH"/>
</dbReference>
<evidence type="ECO:0000313" key="10">
    <source>
        <dbReference type="EnsemblPlants" id="Kaladp0059s0107.1.v1.1"/>
    </source>
</evidence>
<name>A0A7N0UD60_KALFE</name>
<evidence type="ECO:0000256" key="4">
    <source>
        <dbReference type="ARBA" id="ARBA00022729"/>
    </source>
</evidence>
<dbReference type="Gene3D" id="3.20.20.70">
    <property type="entry name" value="Aldolase class I"/>
    <property type="match status" value="1"/>
</dbReference>
<dbReference type="EC" id="3.2.1.22" evidence="3 7"/>
<dbReference type="PANTHER" id="PTHR11452">
    <property type="entry name" value="ALPHA-GALACTOSIDASE/ALPHA-N-ACETYLGALACTOSAMINIDASE"/>
    <property type="match status" value="1"/>
</dbReference>
<dbReference type="EnsemblPlants" id="Kaladp0059s0107.1.v1.1">
    <property type="protein sequence ID" value="Kaladp0059s0107.1.v1.1"/>
    <property type="gene ID" value="Kaladp0059s0107.v1.1"/>
</dbReference>
<proteinExistence type="inferred from homology"/>
<dbReference type="Proteomes" id="UP000594263">
    <property type="component" value="Unplaced"/>
</dbReference>
<dbReference type="Gene3D" id="2.60.40.1180">
    <property type="entry name" value="Golgi alpha-mannosidase II"/>
    <property type="match status" value="1"/>
</dbReference>
<dbReference type="InterPro" id="IPR013785">
    <property type="entry name" value="Aldolase_TIM"/>
</dbReference>
<comment type="similarity">
    <text evidence="2 7">Belongs to the glycosyl hydrolase 27 family.</text>
</comment>
<dbReference type="PRINTS" id="PR00740">
    <property type="entry name" value="GLHYDRLASE27"/>
</dbReference>
<dbReference type="Pfam" id="PF16499">
    <property type="entry name" value="Melibiase_2"/>
    <property type="match status" value="2"/>
</dbReference>
<keyword evidence="6 7" id="KW-0326">Glycosidase</keyword>
<evidence type="ECO:0000259" key="9">
    <source>
        <dbReference type="Pfam" id="PF17801"/>
    </source>
</evidence>
<accession>A0A7N0UD60</accession>
<sequence length="649" mass="72234">MATLLLLSYSILASLLLAPSHQHRTTTLEREVDRARIPPRGWNSYDSYSWIISEREFLQNAQLVAKHLKPFGYEYVVVDYLWYRRKVEGAYSDSLGYDVIDEWGRMLPDPARWPSSRGGKGFAEVAKKVHDMGLKFGIHVMRGISTQAVNANTPIFDSDKGGAYEESGRRWRAGDIGMKERKCAWMPNGFMSVNLETGAGKAFVRSLYRQYAEWGVDFVIIPVTSTVKHDCVFGEDFDLPEITYVSKVLAELDRPILYSLSPGTSVTPAMAKQVSGLANMYRITGDDWDNWGDVASHFNISRDMAAAEMIGTGGLMGKSWPDLDMLPLGWLTNPGSNEGSHRLSNLSLAEQQTQMTLWSIAKSPLMFGGDMIKLDEKTLELLTNPALLEMNLFSSYNMEFPYVSEVSRPKSPRPTDPPTRLIRETSPDVLASGKRIFHLQDCTNPGSNGWSESSDGRVCWNRNGYLKPICFHKRRLGSATNEEKLVTEEYDGKHHLTVDGTPELCLDAASEKKLTAGHIGQGSVFSRCRLATNQMWELADNGMLVNSYAGLCATVETYQAPPIPTGARSWMATGRSGEIYLAYFNLNERKTVISAKLSDLAGVLRGRNIKAGSCSCREVWSGRNLGTLRQALAKAVEPHGCLLFVLKCL</sequence>
<dbReference type="OMA" id="SACEWHA"/>
<dbReference type="Pfam" id="PF17801">
    <property type="entry name" value="Melibiase_C"/>
    <property type="match status" value="1"/>
</dbReference>
<keyword evidence="4 8" id="KW-0732">Signal</keyword>
<dbReference type="GO" id="GO:0004557">
    <property type="term" value="F:alpha-galactosidase activity"/>
    <property type="evidence" value="ECO:0007669"/>
    <property type="project" value="UniProtKB-EC"/>
</dbReference>
<evidence type="ECO:0000256" key="2">
    <source>
        <dbReference type="ARBA" id="ARBA00009743"/>
    </source>
</evidence>
<evidence type="ECO:0000256" key="7">
    <source>
        <dbReference type="RuleBase" id="RU361168"/>
    </source>
</evidence>
<dbReference type="SUPFAM" id="SSF51011">
    <property type="entry name" value="Glycosyl hydrolase domain"/>
    <property type="match status" value="1"/>
</dbReference>
<dbReference type="PANTHER" id="PTHR11452:SF42">
    <property type="entry name" value="ALPHA-GALACTOSIDASE"/>
    <property type="match status" value="1"/>
</dbReference>
<dbReference type="InterPro" id="IPR002241">
    <property type="entry name" value="Glyco_hydro_27"/>
</dbReference>
<protein>
    <recommendedName>
        <fullName evidence="3 7">Alpha-galactosidase</fullName>
        <ecNumber evidence="3 7">3.2.1.22</ecNumber>
    </recommendedName>
    <alternativeName>
        <fullName evidence="7">Melibiase</fullName>
    </alternativeName>
</protein>
<evidence type="ECO:0000313" key="11">
    <source>
        <dbReference type="Proteomes" id="UP000594263"/>
    </source>
</evidence>
<evidence type="ECO:0000256" key="8">
    <source>
        <dbReference type="SAM" id="SignalP"/>
    </source>
</evidence>
<dbReference type="InterPro" id="IPR035992">
    <property type="entry name" value="Ricin_B-like_lectins"/>
</dbReference>
<feature type="signal peptide" evidence="8">
    <location>
        <begin position="1"/>
        <end position="22"/>
    </location>
</feature>
<keyword evidence="7" id="KW-1015">Disulfide bond</keyword>